<organism evidence="3 4">
    <name type="scientific">Rhodoplanes roseus</name>
    <dbReference type="NCBI Taxonomy" id="29409"/>
    <lineage>
        <taxon>Bacteria</taxon>
        <taxon>Pseudomonadati</taxon>
        <taxon>Pseudomonadota</taxon>
        <taxon>Alphaproteobacteria</taxon>
        <taxon>Hyphomicrobiales</taxon>
        <taxon>Nitrobacteraceae</taxon>
        <taxon>Rhodoplanes</taxon>
    </lineage>
</organism>
<reference evidence="3 4" key="1">
    <citation type="submission" date="2017-07" db="EMBL/GenBank/DDBJ databases">
        <title>Draft Genome Sequences of Select Purple Nonsulfur Bacteria.</title>
        <authorList>
            <person name="Lasarre B."/>
            <person name="Mckinlay J.B."/>
        </authorList>
    </citation>
    <scope>NUCLEOTIDE SEQUENCE [LARGE SCALE GENOMIC DNA]</scope>
    <source>
        <strain evidence="3 4">DSM 5909</strain>
    </source>
</reference>
<feature type="region of interest" description="Disordered" evidence="1">
    <location>
        <begin position="76"/>
        <end position="104"/>
    </location>
</feature>
<name>A0A327KN88_9BRAD</name>
<keyword evidence="2" id="KW-1133">Transmembrane helix</keyword>
<dbReference type="EMBL" id="NPEX01000335">
    <property type="protein sequence ID" value="RAI38772.1"/>
    <property type="molecule type" value="Genomic_DNA"/>
</dbReference>
<accession>A0A327KN88</accession>
<gene>
    <name evidence="3" type="ORF">CH341_27215</name>
</gene>
<sequence length="104" mass="10399">MALHRPRKTAGPSHVLAAPAATGLALAVGLVAGLAAFADMPGDPALLTTEYGLGAVMLVLSLAGLFTCAAFGTSFTAGEDEPRGGSARPVPVRIGVRPRRPPGP</sequence>
<keyword evidence="2" id="KW-0812">Transmembrane</keyword>
<feature type="transmembrane region" description="Helical" evidence="2">
    <location>
        <begin position="51"/>
        <end position="73"/>
    </location>
</feature>
<evidence type="ECO:0000313" key="3">
    <source>
        <dbReference type="EMBL" id="RAI38772.1"/>
    </source>
</evidence>
<dbReference type="Proteomes" id="UP000249130">
    <property type="component" value="Unassembled WGS sequence"/>
</dbReference>
<keyword evidence="2" id="KW-0472">Membrane</keyword>
<dbReference type="RefSeq" id="WP_111422124.1">
    <property type="nucleotide sequence ID" value="NZ_NPEX01000335.1"/>
</dbReference>
<proteinExistence type="predicted"/>
<protein>
    <submittedName>
        <fullName evidence="3">Uncharacterized protein</fullName>
    </submittedName>
</protein>
<evidence type="ECO:0000256" key="2">
    <source>
        <dbReference type="SAM" id="Phobius"/>
    </source>
</evidence>
<dbReference type="AlphaFoldDB" id="A0A327KN88"/>
<keyword evidence="4" id="KW-1185">Reference proteome</keyword>
<evidence type="ECO:0000313" key="4">
    <source>
        <dbReference type="Proteomes" id="UP000249130"/>
    </source>
</evidence>
<comment type="caution">
    <text evidence="3">The sequence shown here is derived from an EMBL/GenBank/DDBJ whole genome shotgun (WGS) entry which is preliminary data.</text>
</comment>
<evidence type="ECO:0000256" key="1">
    <source>
        <dbReference type="SAM" id="MobiDB-lite"/>
    </source>
</evidence>